<comment type="caution">
    <text evidence="1">The sequence shown here is derived from an EMBL/GenBank/DDBJ whole genome shotgun (WGS) entry which is preliminary data.</text>
</comment>
<dbReference type="InterPro" id="IPR011652">
    <property type="entry name" value="MORN_2"/>
</dbReference>
<reference evidence="2" key="1">
    <citation type="journal article" date="2019" name="Int. J. Syst. Evol. Microbiol.">
        <title>The Global Catalogue of Microorganisms (GCM) 10K type strain sequencing project: providing services to taxonomists for standard genome sequencing and annotation.</title>
        <authorList>
            <consortium name="The Broad Institute Genomics Platform"/>
            <consortium name="The Broad Institute Genome Sequencing Center for Infectious Disease"/>
            <person name="Wu L."/>
            <person name="Ma J."/>
        </authorList>
    </citation>
    <scope>NUCLEOTIDE SEQUENCE [LARGE SCALE GENOMIC DNA]</scope>
    <source>
        <strain evidence="2">CGMCC 1.15942</strain>
    </source>
</reference>
<evidence type="ECO:0000313" key="1">
    <source>
        <dbReference type="EMBL" id="GGC95991.1"/>
    </source>
</evidence>
<accession>A0ABQ1PF22</accession>
<dbReference type="RefSeq" id="WP_227011149.1">
    <property type="nucleotide sequence ID" value="NZ_BMKI01000006.1"/>
</dbReference>
<dbReference type="Proteomes" id="UP000630615">
    <property type="component" value="Unassembled WGS sequence"/>
</dbReference>
<dbReference type="SUPFAM" id="SSF82185">
    <property type="entry name" value="Histone H3 K4-specific methyltransferase SET7/9 N-terminal domain"/>
    <property type="match status" value="1"/>
</dbReference>
<dbReference type="EMBL" id="BMKI01000006">
    <property type="protein sequence ID" value="GGC95991.1"/>
    <property type="molecule type" value="Genomic_DNA"/>
</dbReference>
<proteinExistence type="predicted"/>
<keyword evidence="2" id="KW-1185">Reference proteome</keyword>
<protein>
    <submittedName>
        <fullName evidence="1">Uncharacterized protein</fullName>
    </submittedName>
</protein>
<dbReference type="Pfam" id="PF07661">
    <property type="entry name" value="MORN_2"/>
    <property type="match status" value="2"/>
</dbReference>
<evidence type="ECO:0000313" key="2">
    <source>
        <dbReference type="Proteomes" id="UP000630615"/>
    </source>
</evidence>
<dbReference type="Gene3D" id="3.90.930.1">
    <property type="match status" value="1"/>
</dbReference>
<sequence>MEDEQINKILSKEYLLEHGTDFEYLADGGKYGLEIVEFDKNNNEIVFTGLAYALFDNGNVEMYMFVKDGIKQGTIVRFYPNGNVESVSNMVDNVPEGKRIEYYESGAIKTIEERIGGFLMTFVTYDENGNIIEEKKEPTDFDKMMAKKFG</sequence>
<gene>
    <name evidence="1" type="ORF">GCM10011573_27040</name>
</gene>
<name>A0ABQ1PF22_9ENTE</name>
<organism evidence="1 2">
    <name type="scientific">Enterococcus wangshanyuanii</name>
    <dbReference type="NCBI Taxonomy" id="2005703"/>
    <lineage>
        <taxon>Bacteria</taxon>
        <taxon>Bacillati</taxon>
        <taxon>Bacillota</taxon>
        <taxon>Bacilli</taxon>
        <taxon>Lactobacillales</taxon>
        <taxon>Enterococcaceae</taxon>
        <taxon>Enterococcus</taxon>
    </lineage>
</organism>